<dbReference type="SMART" id="SM00091">
    <property type="entry name" value="PAS"/>
    <property type="match status" value="2"/>
</dbReference>
<dbReference type="Pfam" id="PF13426">
    <property type="entry name" value="PAS_9"/>
    <property type="match status" value="1"/>
</dbReference>
<keyword evidence="17" id="KW-0175">Coiled coil</keyword>
<evidence type="ECO:0000256" key="16">
    <source>
        <dbReference type="PROSITE-ProRule" id="PRU00169"/>
    </source>
</evidence>
<dbReference type="Gene3D" id="1.20.120.160">
    <property type="entry name" value="HPT domain"/>
    <property type="match status" value="1"/>
</dbReference>
<evidence type="ECO:0000256" key="18">
    <source>
        <dbReference type="SAM" id="Phobius"/>
    </source>
</evidence>
<dbReference type="InterPro" id="IPR000700">
    <property type="entry name" value="PAS-assoc_C"/>
</dbReference>
<evidence type="ECO:0000256" key="9">
    <source>
        <dbReference type="ARBA" id="ARBA00022777"/>
    </source>
</evidence>
<evidence type="ECO:0000256" key="2">
    <source>
        <dbReference type="ARBA" id="ARBA00004651"/>
    </source>
</evidence>
<dbReference type="PROSITE" id="PS50112">
    <property type="entry name" value="PAS"/>
    <property type="match status" value="2"/>
</dbReference>
<dbReference type="PROSITE" id="PS50894">
    <property type="entry name" value="HPT"/>
    <property type="match status" value="1"/>
</dbReference>
<dbReference type="Gene3D" id="1.10.287.130">
    <property type="match status" value="1"/>
</dbReference>
<evidence type="ECO:0000256" key="1">
    <source>
        <dbReference type="ARBA" id="ARBA00000085"/>
    </source>
</evidence>
<name>A0A517S8S2_9PLAN</name>
<dbReference type="Pfam" id="PF00512">
    <property type="entry name" value="HisKA"/>
    <property type="match status" value="1"/>
</dbReference>
<feature type="domain" description="PAS" evidence="21">
    <location>
        <begin position="355"/>
        <end position="400"/>
    </location>
</feature>
<evidence type="ECO:0000256" key="17">
    <source>
        <dbReference type="SAM" id="Coils"/>
    </source>
</evidence>
<dbReference type="InterPro" id="IPR003661">
    <property type="entry name" value="HisK_dim/P_dom"/>
</dbReference>
<keyword evidence="7 18" id="KW-0812">Transmembrane</keyword>
<dbReference type="EC" id="2.7.13.3" evidence="3"/>
<evidence type="ECO:0000259" key="23">
    <source>
        <dbReference type="PROSITE" id="PS50894"/>
    </source>
</evidence>
<dbReference type="PROSITE" id="PS50113">
    <property type="entry name" value="PAC"/>
    <property type="match status" value="2"/>
</dbReference>
<dbReference type="SUPFAM" id="SSF55785">
    <property type="entry name" value="PYP-like sensor domain (PAS domain)"/>
    <property type="match status" value="2"/>
</dbReference>
<sequence length="1004" mass="111109">MPVVSEMTEVERRAAQLLHAHRHRIFRRTDGLFAWLLLIQFLAISAGAYYGPIDAPLGGSLVPQSRAWGMMLIAFAATGPTLLLVRFRAGHVWTRNCVALSQIVLSSLLMRVTEADGATYFHVFASLAFLSAYRDPRLLLAPTAFALIDRWTGGIFWPQDAVDLARDWLSDVEYSTWLVVLDTFLILAIRQNEREMGNYARRTAELEESRLSSQRQTEELNRIFAKERAIIEGALDGVIAIDREGRITTWNCQAERIFGWSAVEALGQRFTELVLPGESRDLSVNGQKILGGPSPLTACSQRRELVGLHRTGREIPIELATTPIRHGSELTYCAFVRDISDRKQAEQALEISESQARRLALVAAHTHNAVVITDIDERIEWVNEGFTRITEYTLDEVIGRRPAEFLRGPDLDPEQLAFMQARIQAGLPFQTELKNYSKSGREYWLAMEVQPLRTADGSLTGFVAIQADITSRKAAESELRRAKEQAEAANQAKSVFLANMSHEIRTPLTGILGFTDVLRAGNVSTSQAQNYLGVIHSCGTHLLTLLNDILDLSKIEAGRMEFDNLRCAPQQIVTDVLSLLRVRAQQKGLALEALWLTDVPESIQTDPARLRQLLMNLISNAIKFTERGSVWVQIAALMIEGDWALEFTIRDTGIGIGPDQVHRIFQPFDQADNSITRKFGGTGLGLAISRYIARGLGGDITVESQLGAGSTFRATISTGSLENVRFIPVQLSESIQPSQHASAVGARAHDLTGVRILLVEDGETNRDLISLVLSRVNARVSCACNGLEGVQAAESGDFDLILMDMQMPVMDGYSAAQRLRSGGCRLPIIALTAHAMRGDREKCLSAGCTGYLTKPIQVDRLLEAVARQIDSSRPAPSKERESDVDLDVAWTAEALASEPQGRIRSTLPTALPKFREIIVRFVESLGERRAQMHQAFADDRWEDLASSAHWLKGAGGTVGFECFTEPARRLEQAARRGQPQDAENCLREIDCLIDRIATPEPTTV</sequence>
<dbReference type="AlphaFoldDB" id="A0A517S8S2"/>
<dbReference type="Pfam" id="PF00072">
    <property type="entry name" value="Response_reg"/>
    <property type="match status" value="1"/>
</dbReference>
<dbReference type="OrthoDB" id="9762493at2"/>
<dbReference type="PRINTS" id="PR00344">
    <property type="entry name" value="BCTRLSENSOR"/>
</dbReference>
<dbReference type="NCBIfam" id="TIGR00229">
    <property type="entry name" value="sensory_box"/>
    <property type="match status" value="2"/>
</dbReference>
<feature type="domain" description="HPt" evidence="23">
    <location>
        <begin position="910"/>
        <end position="1004"/>
    </location>
</feature>
<evidence type="ECO:0000256" key="15">
    <source>
        <dbReference type="PROSITE-ProRule" id="PRU00110"/>
    </source>
</evidence>
<evidence type="ECO:0000256" key="12">
    <source>
        <dbReference type="ARBA" id="ARBA00023012"/>
    </source>
</evidence>
<dbReference type="Pfam" id="PF01627">
    <property type="entry name" value="Hpt"/>
    <property type="match status" value="1"/>
</dbReference>
<feature type="domain" description="PAC" evidence="22">
    <location>
        <begin position="429"/>
        <end position="481"/>
    </location>
</feature>
<evidence type="ECO:0000313" key="25">
    <source>
        <dbReference type="Proteomes" id="UP000315700"/>
    </source>
</evidence>
<keyword evidence="13 18" id="KW-0472">Membrane</keyword>
<evidence type="ECO:0000256" key="5">
    <source>
        <dbReference type="ARBA" id="ARBA00022553"/>
    </source>
</evidence>
<dbReference type="CDD" id="cd00082">
    <property type="entry name" value="HisKA"/>
    <property type="match status" value="1"/>
</dbReference>
<dbReference type="InterPro" id="IPR008207">
    <property type="entry name" value="Sig_transdc_His_kin_Hpt_dom"/>
</dbReference>
<feature type="domain" description="Histidine kinase" evidence="19">
    <location>
        <begin position="499"/>
        <end position="720"/>
    </location>
</feature>
<feature type="coiled-coil region" evidence="17">
    <location>
        <begin position="465"/>
        <end position="492"/>
    </location>
</feature>
<evidence type="ECO:0000256" key="11">
    <source>
        <dbReference type="ARBA" id="ARBA00022989"/>
    </source>
</evidence>
<dbReference type="InterPro" id="IPR036890">
    <property type="entry name" value="HATPase_C_sf"/>
</dbReference>
<reference evidence="24 25" key="1">
    <citation type="submission" date="2019-02" db="EMBL/GenBank/DDBJ databases">
        <title>Deep-cultivation of Planctomycetes and their phenomic and genomic characterization uncovers novel biology.</title>
        <authorList>
            <person name="Wiegand S."/>
            <person name="Jogler M."/>
            <person name="Boedeker C."/>
            <person name="Pinto D."/>
            <person name="Vollmers J."/>
            <person name="Rivas-Marin E."/>
            <person name="Kohn T."/>
            <person name="Peeters S.H."/>
            <person name="Heuer A."/>
            <person name="Rast P."/>
            <person name="Oberbeckmann S."/>
            <person name="Bunk B."/>
            <person name="Jeske O."/>
            <person name="Meyerdierks A."/>
            <person name="Storesund J.E."/>
            <person name="Kallscheuer N."/>
            <person name="Luecker S."/>
            <person name="Lage O.M."/>
            <person name="Pohl T."/>
            <person name="Merkel B.J."/>
            <person name="Hornburger P."/>
            <person name="Mueller R.-W."/>
            <person name="Bruemmer F."/>
            <person name="Labrenz M."/>
            <person name="Spormann A.M."/>
            <person name="Op den Camp H."/>
            <person name="Overmann J."/>
            <person name="Amann R."/>
            <person name="Jetten M.S.M."/>
            <person name="Mascher T."/>
            <person name="Medema M.H."/>
            <person name="Devos D.P."/>
            <person name="Kaster A.-K."/>
            <person name="Ovreas L."/>
            <person name="Rohde M."/>
            <person name="Galperin M.Y."/>
            <person name="Jogler C."/>
        </authorList>
    </citation>
    <scope>NUCLEOTIDE SEQUENCE [LARGE SCALE GENOMIC DNA]</scope>
    <source>
        <strain evidence="24 25">Pan44</strain>
    </source>
</reference>
<keyword evidence="11 18" id="KW-1133">Transmembrane helix</keyword>
<dbReference type="InterPro" id="IPR036097">
    <property type="entry name" value="HisK_dim/P_sf"/>
</dbReference>
<evidence type="ECO:0000259" key="22">
    <source>
        <dbReference type="PROSITE" id="PS50113"/>
    </source>
</evidence>
<evidence type="ECO:0000256" key="10">
    <source>
        <dbReference type="ARBA" id="ARBA00022840"/>
    </source>
</evidence>
<comment type="catalytic activity">
    <reaction evidence="1">
        <text>ATP + protein L-histidine = ADP + protein N-phospho-L-histidine.</text>
        <dbReference type="EC" id="2.7.13.3"/>
    </reaction>
</comment>
<dbReference type="CDD" id="cd17546">
    <property type="entry name" value="REC_hyHK_CKI1_RcsC-like"/>
    <property type="match status" value="1"/>
</dbReference>
<feature type="modified residue" description="4-aspartylphosphate" evidence="16">
    <location>
        <position position="804"/>
    </location>
</feature>
<evidence type="ECO:0000256" key="8">
    <source>
        <dbReference type="ARBA" id="ARBA00022741"/>
    </source>
</evidence>
<feature type="transmembrane region" description="Helical" evidence="18">
    <location>
        <begin position="65"/>
        <end position="85"/>
    </location>
</feature>
<feature type="modified residue" description="Phosphohistidine" evidence="15">
    <location>
        <position position="949"/>
    </location>
</feature>
<dbReference type="InterPro" id="IPR035965">
    <property type="entry name" value="PAS-like_dom_sf"/>
</dbReference>
<dbReference type="SUPFAM" id="SSF47384">
    <property type="entry name" value="Homodimeric domain of signal transducing histidine kinase"/>
    <property type="match status" value="1"/>
</dbReference>
<dbReference type="SUPFAM" id="SSF55874">
    <property type="entry name" value="ATPase domain of HSP90 chaperone/DNA topoisomerase II/histidine kinase"/>
    <property type="match status" value="1"/>
</dbReference>
<dbReference type="Gene3D" id="3.30.565.10">
    <property type="entry name" value="Histidine kinase-like ATPase, C-terminal domain"/>
    <property type="match status" value="1"/>
</dbReference>
<accession>A0A517S8S2</accession>
<comment type="subcellular location">
    <subcellularLocation>
        <location evidence="2">Cell membrane</location>
        <topology evidence="2">Multi-pass membrane protein</topology>
    </subcellularLocation>
</comment>
<evidence type="ECO:0000259" key="21">
    <source>
        <dbReference type="PROSITE" id="PS50112"/>
    </source>
</evidence>
<dbReference type="CDD" id="cd00088">
    <property type="entry name" value="HPT"/>
    <property type="match status" value="1"/>
</dbReference>
<keyword evidence="25" id="KW-1185">Reference proteome</keyword>
<dbReference type="KEGG" id="ccos:Pan44_05320"/>
<proteinExistence type="predicted"/>
<dbReference type="FunFam" id="3.30.565.10:FF:000010">
    <property type="entry name" value="Sensor histidine kinase RcsC"/>
    <property type="match status" value="1"/>
</dbReference>
<dbReference type="SUPFAM" id="SSF52172">
    <property type="entry name" value="CheY-like"/>
    <property type="match status" value="1"/>
</dbReference>
<dbReference type="Proteomes" id="UP000315700">
    <property type="component" value="Chromosome"/>
</dbReference>
<keyword evidence="12" id="KW-0902">Two-component regulatory system</keyword>
<dbReference type="GO" id="GO:0006355">
    <property type="term" value="P:regulation of DNA-templated transcription"/>
    <property type="evidence" value="ECO:0007669"/>
    <property type="project" value="InterPro"/>
</dbReference>
<dbReference type="InterPro" id="IPR013767">
    <property type="entry name" value="PAS_fold"/>
</dbReference>
<dbReference type="InterPro" id="IPR011006">
    <property type="entry name" value="CheY-like_superfamily"/>
</dbReference>
<evidence type="ECO:0000256" key="4">
    <source>
        <dbReference type="ARBA" id="ARBA00022475"/>
    </source>
</evidence>
<dbReference type="Gene3D" id="3.30.450.20">
    <property type="entry name" value="PAS domain"/>
    <property type="match status" value="2"/>
</dbReference>
<dbReference type="FunFam" id="1.10.287.130:FF:000038">
    <property type="entry name" value="Sensory transduction histidine kinase"/>
    <property type="match status" value="1"/>
</dbReference>
<evidence type="ECO:0000256" key="3">
    <source>
        <dbReference type="ARBA" id="ARBA00012438"/>
    </source>
</evidence>
<dbReference type="PROSITE" id="PS50110">
    <property type="entry name" value="RESPONSE_REGULATORY"/>
    <property type="match status" value="1"/>
</dbReference>
<dbReference type="InterPro" id="IPR001789">
    <property type="entry name" value="Sig_transdc_resp-reg_receiver"/>
</dbReference>
<dbReference type="GO" id="GO:0000155">
    <property type="term" value="F:phosphorelay sensor kinase activity"/>
    <property type="evidence" value="ECO:0007669"/>
    <property type="project" value="InterPro"/>
</dbReference>
<dbReference type="SUPFAM" id="SSF47226">
    <property type="entry name" value="Histidine-containing phosphotransfer domain, HPT domain"/>
    <property type="match status" value="1"/>
</dbReference>
<dbReference type="EMBL" id="CP036271">
    <property type="protein sequence ID" value="QDT52520.1"/>
    <property type="molecule type" value="Genomic_DNA"/>
</dbReference>
<dbReference type="CDD" id="cd00130">
    <property type="entry name" value="PAS"/>
    <property type="match status" value="2"/>
</dbReference>
<evidence type="ECO:0000256" key="6">
    <source>
        <dbReference type="ARBA" id="ARBA00022679"/>
    </source>
</evidence>
<feature type="transmembrane region" description="Helical" evidence="18">
    <location>
        <begin position="32"/>
        <end position="53"/>
    </location>
</feature>
<dbReference type="InterPro" id="IPR000014">
    <property type="entry name" value="PAS"/>
</dbReference>
<keyword evidence="4" id="KW-1003">Cell membrane</keyword>
<dbReference type="SMART" id="SM00086">
    <property type="entry name" value="PAC"/>
    <property type="match status" value="2"/>
</dbReference>
<dbReference type="InParanoid" id="A0A517S8S2"/>
<dbReference type="InterPro" id="IPR001610">
    <property type="entry name" value="PAC"/>
</dbReference>
<gene>
    <name evidence="24" type="primary">arcB_1</name>
    <name evidence="24" type="ORF">Pan44_05320</name>
</gene>
<evidence type="ECO:0000313" key="24">
    <source>
        <dbReference type="EMBL" id="QDT52520.1"/>
    </source>
</evidence>
<evidence type="ECO:0000256" key="7">
    <source>
        <dbReference type="ARBA" id="ARBA00022692"/>
    </source>
</evidence>
<evidence type="ECO:0000259" key="20">
    <source>
        <dbReference type="PROSITE" id="PS50110"/>
    </source>
</evidence>
<evidence type="ECO:0000259" key="19">
    <source>
        <dbReference type="PROSITE" id="PS50109"/>
    </source>
</evidence>
<keyword evidence="10" id="KW-0067">ATP-binding</keyword>
<dbReference type="InterPro" id="IPR003594">
    <property type="entry name" value="HATPase_dom"/>
</dbReference>
<organism evidence="24 25">
    <name type="scientific">Caulifigura coniformis</name>
    <dbReference type="NCBI Taxonomy" id="2527983"/>
    <lineage>
        <taxon>Bacteria</taxon>
        <taxon>Pseudomonadati</taxon>
        <taxon>Planctomycetota</taxon>
        <taxon>Planctomycetia</taxon>
        <taxon>Planctomycetales</taxon>
        <taxon>Planctomycetaceae</taxon>
        <taxon>Caulifigura</taxon>
    </lineage>
</organism>
<keyword evidence="5 16" id="KW-0597">Phosphoprotein</keyword>
<dbReference type="SMART" id="SM00448">
    <property type="entry name" value="REC"/>
    <property type="match status" value="1"/>
</dbReference>
<dbReference type="RefSeq" id="WP_145026937.1">
    <property type="nucleotide sequence ID" value="NZ_CP036271.1"/>
</dbReference>
<dbReference type="InterPro" id="IPR005467">
    <property type="entry name" value="His_kinase_dom"/>
</dbReference>
<dbReference type="SMART" id="SM00388">
    <property type="entry name" value="HisKA"/>
    <property type="match status" value="1"/>
</dbReference>
<dbReference type="InterPro" id="IPR004358">
    <property type="entry name" value="Sig_transdc_His_kin-like_C"/>
</dbReference>
<keyword evidence="6 24" id="KW-0808">Transferase</keyword>
<dbReference type="Pfam" id="PF00989">
    <property type="entry name" value="PAS"/>
    <property type="match status" value="1"/>
</dbReference>
<dbReference type="InterPro" id="IPR036641">
    <property type="entry name" value="HPT_dom_sf"/>
</dbReference>
<dbReference type="PANTHER" id="PTHR45339:SF1">
    <property type="entry name" value="HYBRID SIGNAL TRANSDUCTION HISTIDINE KINASE J"/>
    <property type="match status" value="1"/>
</dbReference>
<dbReference type="GO" id="GO:0005524">
    <property type="term" value="F:ATP binding"/>
    <property type="evidence" value="ECO:0007669"/>
    <property type="project" value="UniProtKB-KW"/>
</dbReference>
<dbReference type="CDD" id="cd16922">
    <property type="entry name" value="HATPase_EvgS-ArcB-TorS-like"/>
    <property type="match status" value="1"/>
</dbReference>
<evidence type="ECO:0000256" key="14">
    <source>
        <dbReference type="ARBA" id="ARBA00023306"/>
    </source>
</evidence>
<keyword evidence="8" id="KW-0547">Nucleotide-binding</keyword>
<dbReference type="PROSITE" id="PS50109">
    <property type="entry name" value="HIS_KIN"/>
    <property type="match status" value="1"/>
</dbReference>
<keyword evidence="14" id="KW-0131">Cell cycle</keyword>
<feature type="domain" description="PAS" evidence="21">
    <location>
        <begin position="228"/>
        <end position="276"/>
    </location>
</feature>
<protein>
    <recommendedName>
        <fullName evidence="3">histidine kinase</fullName>
        <ecNumber evidence="3">2.7.13.3</ecNumber>
    </recommendedName>
</protein>
<evidence type="ECO:0000256" key="13">
    <source>
        <dbReference type="ARBA" id="ARBA00023136"/>
    </source>
</evidence>
<dbReference type="SMART" id="SM00387">
    <property type="entry name" value="HATPase_c"/>
    <property type="match status" value="1"/>
</dbReference>
<dbReference type="PANTHER" id="PTHR45339">
    <property type="entry name" value="HYBRID SIGNAL TRANSDUCTION HISTIDINE KINASE J"/>
    <property type="match status" value="1"/>
</dbReference>
<dbReference type="Gene3D" id="3.40.50.2300">
    <property type="match status" value="1"/>
</dbReference>
<dbReference type="GO" id="GO:0005886">
    <property type="term" value="C:plasma membrane"/>
    <property type="evidence" value="ECO:0007669"/>
    <property type="project" value="UniProtKB-SubCell"/>
</dbReference>
<dbReference type="Pfam" id="PF02518">
    <property type="entry name" value="HATPase_c"/>
    <property type="match status" value="1"/>
</dbReference>
<keyword evidence="9" id="KW-0418">Kinase</keyword>
<dbReference type="FunCoup" id="A0A517S8S2">
    <property type="interactions" value="166"/>
</dbReference>
<feature type="domain" description="PAC" evidence="22">
    <location>
        <begin position="301"/>
        <end position="351"/>
    </location>
</feature>
<feature type="domain" description="Response regulatory" evidence="20">
    <location>
        <begin position="755"/>
        <end position="869"/>
    </location>
</feature>